<feature type="domain" description="HORMA" evidence="9">
    <location>
        <begin position="21"/>
        <end position="297"/>
    </location>
</feature>
<dbReference type="GO" id="GO:0007130">
    <property type="term" value="P:synaptonemal complex assembly"/>
    <property type="evidence" value="ECO:0007669"/>
    <property type="project" value="TreeGrafter"/>
</dbReference>
<gene>
    <name evidence="10" type="ORF">DFH94DRAFT_854491</name>
</gene>
<accession>A0A9P5MTM7</accession>
<keyword evidence="4" id="KW-0479">Metal-binding</keyword>
<dbReference type="Pfam" id="PF02301">
    <property type="entry name" value="HORMA"/>
    <property type="match status" value="1"/>
</dbReference>
<keyword evidence="5" id="KW-0863">Zinc-finger</keyword>
<dbReference type="SUPFAM" id="SSF57903">
    <property type="entry name" value="FYVE/PHD zinc finger"/>
    <property type="match status" value="1"/>
</dbReference>
<dbReference type="SUPFAM" id="SSF56019">
    <property type="entry name" value="The spindle assembly checkpoint protein mad2"/>
    <property type="match status" value="1"/>
</dbReference>
<evidence type="ECO:0000256" key="4">
    <source>
        <dbReference type="ARBA" id="ARBA00022723"/>
    </source>
</evidence>
<dbReference type="Gene3D" id="3.30.900.10">
    <property type="entry name" value="HORMA domain"/>
    <property type="match status" value="1"/>
</dbReference>
<evidence type="ECO:0000256" key="2">
    <source>
        <dbReference type="ARBA" id="ARBA00004286"/>
    </source>
</evidence>
<dbReference type="InterPro" id="IPR051294">
    <property type="entry name" value="HORMA_MeioticProgression"/>
</dbReference>
<dbReference type="Gene3D" id="3.30.40.10">
    <property type="entry name" value="Zinc/RING finger domain, C3HC4 (zinc finger)"/>
    <property type="match status" value="1"/>
</dbReference>
<dbReference type="SMART" id="SM00249">
    <property type="entry name" value="PHD"/>
    <property type="match status" value="1"/>
</dbReference>
<dbReference type="OrthoDB" id="1928087at2759"/>
<evidence type="ECO:0000256" key="5">
    <source>
        <dbReference type="ARBA" id="ARBA00022771"/>
    </source>
</evidence>
<keyword evidence="3" id="KW-0158">Chromosome</keyword>
<organism evidence="10 11">
    <name type="scientific">Russula ochroleuca</name>
    <dbReference type="NCBI Taxonomy" id="152965"/>
    <lineage>
        <taxon>Eukaryota</taxon>
        <taxon>Fungi</taxon>
        <taxon>Dikarya</taxon>
        <taxon>Basidiomycota</taxon>
        <taxon>Agaricomycotina</taxon>
        <taxon>Agaricomycetes</taxon>
        <taxon>Russulales</taxon>
        <taxon>Russulaceae</taxon>
        <taxon>Russula</taxon>
    </lineage>
</organism>
<protein>
    <submittedName>
        <fullName evidence="10">HORMA domain-containing protein</fullName>
    </submittedName>
</protein>
<dbReference type="InterPro" id="IPR003511">
    <property type="entry name" value="HORMA_dom"/>
</dbReference>
<comment type="caution">
    <text evidence="10">The sequence shown here is derived from an EMBL/GenBank/DDBJ whole genome shotgun (WGS) entry which is preliminary data.</text>
</comment>
<dbReference type="GO" id="GO:0005694">
    <property type="term" value="C:chromosome"/>
    <property type="evidence" value="ECO:0007669"/>
    <property type="project" value="UniProtKB-SubCell"/>
</dbReference>
<proteinExistence type="predicted"/>
<evidence type="ECO:0000313" key="11">
    <source>
        <dbReference type="Proteomes" id="UP000759537"/>
    </source>
</evidence>
<evidence type="ECO:0000256" key="7">
    <source>
        <dbReference type="ARBA" id="ARBA00023242"/>
    </source>
</evidence>
<reference evidence="10" key="2">
    <citation type="journal article" date="2020" name="Nat. Commun.">
        <title>Large-scale genome sequencing of mycorrhizal fungi provides insights into the early evolution of symbiotic traits.</title>
        <authorList>
            <person name="Miyauchi S."/>
            <person name="Kiss E."/>
            <person name="Kuo A."/>
            <person name="Drula E."/>
            <person name="Kohler A."/>
            <person name="Sanchez-Garcia M."/>
            <person name="Morin E."/>
            <person name="Andreopoulos B."/>
            <person name="Barry K.W."/>
            <person name="Bonito G."/>
            <person name="Buee M."/>
            <person name="Carver A."/>
            <person name="Chen C."/>
            <person name="Cichocki N."/>
            <person name="Clum A."/>
            <person name="Culley D."/>
            <person name="Crous P.W."/>
            <person name="Fauchery L."/>
            <person name="Girlanda M."/>
            <person name="Hayes R.D."/>
            <person name="Keri Z."/>
            <person name="LaButti K."/>
            <person name="Lipzen A."/>
            <person name="Lombard V."/>
            <person name="Magnuson J."/>
            <person name="Maillard F."/>
            <person name="Murat C."/>
            <person name="Nolan M."/>
            <person name="Ohm R.A."/>
            <person name="Pangilinan J."/>
            <person name="Pereira M.F."/>
            <person name="Perotto S."/>
            <person name="Peter M."/>
            <person name="Pfister S."/>
            <person name="Riley R."/>
            <person name="Sitrit Y."/>
            <person name="Stielow J.B."/>
            <person name="Szollosi G."/>
            <person name="Zifcakova L."/>
            <person name="Stursova M."/>
            <person name="Spatafora J.W."/>
            <person name="Tedersoo L."/>
            <person name="Vaario L.M."/>
            <person name="Yamada A."/>
            <person name="Yan M."/>
            <person name="Wang P."/>
            <person name="Xu J."/>
            <person name="Bruns T."/>
            <person name="Baldrian P."/>
            <person name="Vilgalys R."/>
            <person name="Dunand C."/>
            <person name="Henrissat B."/>
            <person name="Grigoriev I.V."/>
            <person name="Hibbett D."/>
            <person name="Nagy L.G."/>
            <person name="Martin F.M."/>
        </authorList>
    </citation>
    <scope>NUCLEOTIDE SEQUENCE</scope>
    <source>
        <strain evidence="10">Prilba</strain>
    </source>
</reference>
<evidence type="ECO:0000256" key="1">
    <source>
        <dbReference type="ARBA" id="ARBA00004123"/>
    </source>
</evidence>
<sequence length="862" mass="95963">MQAQAAKPQELAISAVQSLQTVQTLLRAGMGCITYLRLCGLRDLLPEENFESSLLTASNDGSISSEVSSSGILCGASSRVANGFAVTTITRGWSAEADKLLDYLENGIFDAIEKQYLRSFIFAIYLDPEDPNNIIEAYTFNFEYCRIAGTEVVVPIMSLGEDLKKLSLGDGGYSKDPILLASAEGRLPTFKDVKKSLKTLIKTLIQAISQMDALPSITHLLHCRICLISLCPPERRYATYKAFYYPHTPASYEPPHFCPGDSEVDRYFFSTHEKDEVPDRFSIGKLETGWHGVNIHVASVSAFLPCAEAQCISPTVEIEAEKQDARQRIIVWDAEKIGRLDSLDADAEFEDDPEFQQGALHPSGISHDEWIPMGTRSKDGMIVPFSVQPPELGLVEGIADPDASGATQELLFTGREECVPDCVQRLNDETAEEQAGSLPPTQKVTTYSGLPTDTTGSLPPSDFSMQEGSLVTNTDIDTQVIHDLMEGQIDSDSHVPHPDTRLACPSVDADTIESFPVESPVSYDDIQDESITLRGRGSPEPTVSADAVLKCDCHVSVDDECILCEGGCKRWYHIWCVRYHSHRDKRLPKKYFCFQCSLRQDKSWEIIKVQTWYEELLGNFSRLALFRLADLKTLLWNANESCIYSRAIKIAEIHAPDSSSVFAKLIECEPVVAAQLFRRLQVEGLSFWESTMLFAELIAGFIAPRINSDGIDLPKRAKRNDKGKVKQQRAVRQKYVFVKSSTRGQRYRDYFDPNSAVQLRVMGMEDTVNRASKPTDRISQRVSSLGEASNVVMGPDITYSSEPGYDGGQMQEDTQNLVTSTTSYVNNEFKRKANLDTVAEINRELARKKIKVSVVPAVNLYE</sequence>
<dbReference type="AlphaFoldDB" id="A0A9P5MTM7"/>
<dbReference type="GO" id="GO:0051598">
    <property type="term" value="P:meiotic recombination checkpoint signaling"/>
    <property type="evidence" value="ECO:0007669"/>
    <property type="project" value="TreeGrafter"/>
</dbReference>
<dbReference type="InterPro" id="IPR013083">
    <property type="entry name" value="Znf_RING/FYVE/PHD"/>
</dbReference>
<keyword evidence="6" id="KW-0862">Zinc</keyword>
<evidence type="ECO:0000256" key="6">
    <source>
        <dbReference type="ARBA" id="ARBA00022833"/>
    </source>
</evidence>
<dbReference type="Proteomes" id="UP000759537">
    <property type="component" value="Unassembled WGS sequence"/>
</dbReference>
<keyword evidence="7" id="KW-0539">Nucleus</keyword>
<dbReference type="PROSITE" id="PS50815">
    <property type="entry name" value="HORMA"/>
    <property type="match status" value="1"/>
</dbReference>
<evidence type="ECO:0000259" key="9">
    <source>
        <dbReference type="PROSITE" id="PS50815"/>
    </source>
</evidence>
<dbReference type="GO" id="GO:0008270">
    <property type="term" value="F:zinc ion binding"/>
    <property type="evidence" value="ECO:0007669"/>
    <property type="project" value="UniProtKB-KW"/>
</dbReference>
<dbReference type="EMBL" id="WHVB01000011">
    <property type="protein sequence ID" value="KAF8478514.1"/>
    <property type="molecule type" value="Genomic_DNA"/>
</dbReference>
<comment type="subcellular location">
    <subcellularLocation>
        <location evidence="2">Chromosome</location>
    </subcellularLocation>
    <subcellularLocation>
        <location evidence="1">Nucleus</location>
    </subcellularLocation>
</comment>
<dbReference type="InterPro" id="IPR019786">
    <property type="entry name" value="Zinc_finger_PHD-type_CS"/>
</dbReference>
<dbReference type="InterPro" id="IPR001965">
    <property type="entry name" value="Znf_PHD"/>
</dbReference>
<reference evidence="10" key="1">
    <citation type="submission" date="2019-10" db="EMBL/GenBank/DDBJ databases">
        <authorList>
            <consortium name="DOE Joint Genome Institute"/>
            <person name="Kuo A."/>
            <person name="Miyauchi S."/>
            <person name="Kiss E."/>
            <person name="Drula E."/>
            <person name="Kohler A."/>
            <person name="Sanchez-Garcia M."/>
            <person name="Andreopoulos B."/>
            <person name="Barry K.W."/>
            <person name="Bonito G."/>
            <person name="Buee M."/>
            <person name="Carver A."/>
            <person name="Chen C."/>
            <person name="Cichocki N."/>
            <person name="Clum A."/>
            <person name="Culley D."/>
            <person name="Crous P.W."/>
            <person name="Fauchery L."/>
            <person name="Girlanda M."/>
            <person name="Hayes R."/>
            <person name="Keri Z."/>
            <person name="LaButti K."/>
            <person name="Lipzen A."/>
            <person name="Lombard V."/>
            <person name="Magnuson J."/>
            <person name="Maillard F."/>
            <person name="Morin E."/>
            <person name="Murat C."/>
            <person name="Nolan M."/>
            <person name="Ohm R."/>
            <person name="Pangilinan J."/>
            <person name="Pereira M."/>
            <person name="Perotto S."/>
            <person name="Peter M."/>
            <person name="Riley R."/>
            <person name="Sitrit Y."/>
            <person name="Stielow B."/>
            <person name="Szollosi G."/>
            <person name="Zifcakova L."/>
            <person name="Stursova M."/>
            <person name="Spatafora J.W."/>
            <person name="Tedersoo L."/>
            <person name="Vaario L.-M."/>
            <person name="Yamada A."/>
            <person name="Yan M."/>
            <person name="Wang P."/>
            <person name="Xu J."/>
            <person name="Bruns T."/>
            <person name="Baldrian P."/>
            <person name="Vilgalys R."/>
            <person name="Henrissat B."/>
            <person name="Grigoriev I.V."/>
            <person name="Hibbett D."/>
            <person name="Nagy L.G."/>
            <person name="Martin F.M."/>
        </authorList>
    </citation>
    <scope>NUCLEOTIDE SEQUENCE</scope>
    <source>
        <strain evidence="10">Prilba</strain>
    </source>
</reference>
<dbReference type="InterPro" id="IPR036570">
    <property type="entry name" value="HORMA_dom_sf"/>
</dbReference>
<dbReference type="PANTHER" id="PTHR48225:SF7">
    <property type="entry name" value="MEIOSIS-SPECIFIC PROTEIN HOP1"/>
    <property type="match status" value="1"/>
</dbReference>
<keyword evidence="11" id="KW-1185">Reference proteome</keyword>
<dbReference type="GO" id="GO:0005634">
    <property type="term" value="C:nucleus"/>
    <property type="evidence" value="ECO:0007669"/>
    <property type="project" value="UniProtKB-SubCell"/>
</dbReference>
<evidence type="ECO:0000256" key="3">
    <source>
        <dbReference type="ARBA" id="ARBA00022454"/>
    </source>
</evidence>
<evidence type="ECO:0000256" key="8">
    <source>
        <dbReference type="ARBA" id="ARBA00023254"/>
    </source>
</evidence>
<dbReference type="PANTHER" id="PTHR48225">
    <property type="entry name" value="HORMA DOMAIN-CONTAINING PROTEIN 1"/>
    <property type="match status" value="1"/>
</dbReference>
<dbReference type="PROSITE" id="PS01359">
    <property type="entry name" value="ZF_PHD_1"/>
    <property type="match status" value="1"/>
</dbReference>
<keyword evidence="8" id="KW-0469">Meiosis</keyword>
<dbReference type="InterPro" id="IPR011011">
    <property type="entry name" value="Znf_FYVE_PHD"/>
</dbReference>
<evidence type="ECO:0000313" key="10">
    <source>
        <dbReference type="EMBL" id="KAF8478514.1"/>
    </source>
</evidence>
<name>A0A9P5MTM7_9AGAM</name>